<dbReference type="RefSeq" id="WP_043055683.1">
    <property type="nucleotide sequence ID" value="NZ_LXEY01000008.1"/>
</dbReference>
<evidence type="ECO:0000313" key="2">
    <source>
        <dbReference type="EMBL" id="OAV62783.1"/>
    </source>
</evidence>
<comment type="caution">
    <text evidence="2">The sequence shown here is derived from an EMBL/GenBank/DDBJ whole genome shotgun (WGS) entry which is preliminary data.</text>
</comment>
<dbReference type="Proteomes" id="UP000078292">
    <property type="component" value="Unassembled WGS sequence"/>
</dbReference>
<evidence type="ECO:0000313" key="3">
    <source>
        <dbReference type="Proteomes" id="UP000078292"/>
    </source>
</evidence>
<accession>A0A1B7M2G9</accession>
<gene>
    <name evidence="2" type="ORF">A6F49_04565</name>
</gene>
<proteinExistence type="predicted"/>
<reference evidence="2 3" key="1">
    <citation type="submission" date="2016-04" db="EMBL/GenBank/DDBJ databases">
        <title>First whole genome shotgun sequence of the bacterium Enteractinococcus sp. strain UASWS1574.</title>
        <authorList>
            <person name="Crovadore J."/>
            <person name="Chablais R."/>
            <person name="Lefort F."/>
        </authorList>
    </citation>
    <scope>NUCLEOTIDE SEQUENCE [LARGE SCALE GENOMIC DNA]</scope>
    <source>
        <strain evidence="2 3">UASWS1574</strain>
    </source>
</reference>
<dbReference type="Pfam" id="PF18476">
    <property type="entry name" value="PIN_8"/>
    <property type="match status" value="1"/>
</dbReference>
<evidence type="ECO:0000259" key="1">
    <source>
        <dbReference type="Pfam" id="PF18476"/>
    </source>
</evidence>
<dbReference type="STRING" id="1837282.A6F49_04565"/>
<feature type="domain" description="PIN like" evidence="1">
    <location>
        <begin position="15"/>
        <end position="177"/>
    </location>
</feature>
<sequence length="185" mass="21880">MSDDELSDLWENATIVFDTNVLLDVFRYPSKTRNDFLHLLEELAERLWMPNQVGTEFHRERLEVPKRQKEALKGFSKAIEGAKANLKSFLSDFKPLMREESEEISDFINEELNALRESVKQKFHDYKVDVLSDDAHDQTFQKISELYDGRVGESYTSKKLLKIHSVGEQRYRLNIPPRLQRCWQR</sequence>
<dbReference type="EMBL" id="LXEY01000008">
    <property type="protein sequence ID" value="OAV62783.1"/>
    <property type="molecule type" value="Genomic_DNA"/>
</dbReference>
<dbReference type="AlphaFoldDB" id="A0A1B7M2G9"/>
<dbReference type="OrthoDB" id="9182727at2"/>
<keyword evidence="3" id="KW-1185">Reference proteome</keyword>
<dbReference type="InterPro" id="IPR041578">
    <property type="entry name" value="PIN_8"/>
</dbReference>
<protein>
    <recommendedName>
        <fullName evidence="1">PIN like domain-containing protein</fullName>
    </recommendedName>
</protein>
<organism evidence="2 3">
    <name type="scientific">Enteractinococcus helveticum</name>
    <dbReference type="NCBI Taxonomy" id="1837282"/>
    <lineage>
        <taxon>Bacteria</taxon>
        <taxon>Bacillati</taxon>
        <taxon>Actinomycetota</taxon>
        <taxon>Actinomycetes</taxon>
        <taxon>Micrococcales</taxon>
        <taxon>Micrococcaceae</taxon>
    </lineage>
</organism>
<name>A0A1B7M2G9_9MICC</name>